<evidence type="ECO:0000256" key="3">
    <source>
        <dbReference type="ARBA" id="ARBA00023049"/>
    </source>
</evidence>
<dbReference type="Gene3D" id="3.30.830.10">
    <property type="entry name" value="Metalloenzyme, LuxS/M16 peptidase-like"/>
    <property type="match status" value="2"/>
</dbReference>
<keyword evidence="3" id="KW-0645">Protease</keyword>
<gene>
    <name evidence="7" type="ORF">OSH07_16780</name>
</gene>
<comment type="caution">
    <text evidence="7">The sequence shown here is derived from an EMBL/GenBank/DDBJ whole genome shotgun (WGS) entry which is preliminary data.</text>
</comment>
<keyword evidence="3" id="KW-0378">Hydrolase</keyword>
<dbReference type="PROSITE" id="PS00143">
    <property type="entry name" value="INSULINASE"/>
    <property type="match status" value="1"/>
</dbReference>
<dbReference type="Pfam" id="PF05193">
    <property type="entry name" value="Peptidase_M16_C"/>
    <property type="match status" value="1"/>
</dbReference>
<name>A0A9X3E330_9HYPH</name>
<dbReference type="Pfam" id="PF00675">
    <property type="entry name" value="Peptidase_M16"/>
    <property type="match status" value="1"/>
</dbReference>
<dbReference type="Proteomes" id="UP001144805">
    <property type="component" value="Unassembled WGS sequence"/>
</dbReference>
<dbReference type="FunFam" id="3.30.830.10:FF:000008">
    <property type="entry name" value="Mitochondrial-processing peptidase subunit beta"/>
    <property type="match status" value="1"/>
</dbReference>
<dbReference type="PANTHER" id="PTHR11851:SF49">
    <property type="entry name" value="MITOCHONDRIAL-PROCESSING PEPTIDASE SUBUNIT ALPHA"/>
    <property type="match status" value="1"/>
</dbReference>
<dbReference type="InterPro" id="IPR007863">
    <property type="entry name" value="Peptidase_M16_C"/>
</dbReference>
<dbReference type="InterPro" id="IPR050361">
    <property type="entry name" value="MPP/UQCRC_Complex"/>
</dbReference>
<dbReference type="GO" id="GO:0046872">
    <property type="term" value="F:metal ion binding"/>
    <property type="evidence" value="ECO:0007669"/>
    <property type="project" value="InterPro"/>
</dbReference>
<evidence type="ECO:0000259" key="6">
    <source>
        <dbReference type="Pfam" id="PF05193"/>
    </source>
</evidence>
<dbReference type="GO" id="GO:0004222">
    <property type="term" value="F:metalloendopeptidase activity"/>
    <property type="evidence" value="ECO:0007669"/>
    <property type="project" value="InterPro"/>
</dbReference>
<keyword evidence="8" id="KW-1185">Reference proteome</keyword>
<evidence type="ECO:0000259" key="5">
    <source>
        <dbReference type="Pfam" id="PF00675"/>
    </source>
</evidence>
<sequence length="424" mass="46245">MTVQVTKLKSGLTVATHDMNHLESAALGVWVGAGSRREDTSEHGISHLLEHMAFKGTRKRSATDIAEEIEAVGGELNAATSVETTSYYARILKPDAELAVDILSDILCNSAFDADELKREQHVIVQEIGASLDTPEDRVFDFFVESAYPNQPIGRTILGTEETVRRTNSSDLSSYLDRHYHGPNMVLAAAGNVDHDALVKLAEDRFASLPSAELDAGEPAHYRGGEMRETRDLMEAQILLGFEGMPYKSDDFHAVQILASMLGGGMSSRLFQEVREKRGLCYSIYAFHWSFADTGLFGIHAATGGDDIEELMPVLLGELERASLDITEAELGRARAQMRASLLMSLESPAARAGQVARQLLLFGRPIPVEEIVARIDDVSISRVRDLAHRIFTGSPPTVAAIGPIDKLVNHGKIAERLGSPIVV</sequence>
<dbReference type="SUPFAM" id="SSF63411">
    <property type="entry name" value="LuxS/MPP-like metallohydrolase"/>
    <property type="match status" value="2"/>
</dbReference>
<feature type="domain" description="Peptidase M16 C-terminal" evidence="6">
    <location>
        <begin position="170"/>
        <end position="338"/>
    </location>
</feature>
<feature type="domain" description="Peptidase M16 N-terminal" evidence="5">
    <location>
        <begin position="14"/>
        <end position="160"/>
    </location>
</feature>
<keyword evidence="3" id="KW-0482">Metalloprotease</keyword>
<accession>A0A9X3E330</accession>
<dbReference type="EMBL" id="JAPKNK010000007">
    <property type="protein sequence ID" value="MCX5570864.1"/>
    <property type="molecule type" value="Genomic_DNA"/>
</dbReference>
<evidence type="ECO:0000313" key="8">
    <source>
        <dbReference type="Proteomes" id="UP001144805"/>
    </source>
</evidence>
<evidence type="ECO:0000256" key="4">
    <source>
        <dbReference type="RuleBase" id="RU004447"/>
    </source>
</evidence>
<evidence type="ECO:0000256" key="2">
    <source>
        <dbReference type="ARBA" id="ARBA00007261"/>
    </source>
</evidence>
<reference evidence="7" key="1">
    <citation type="submission" date="2022-11" db="EMBL/GenBank/DDBJ databases">
        <title>Biodiversity and phylogenetic relationships of bacteria.</title>
        <authorList>
            <person name="Machado R.A.R."/>
            <person name="Bhat A."/>
            <person name="Loulou A."/>
            <person name="Kallel S."/>
        </authorList>
    </citation>
    <scope>NUCLEOTIDE SEQUENCE</scope>
    <source>
        <strain evidence="7">K-TC2</strain>
    </source>
</reference>
<comment type="similarity">
    <text evidence="2 4">Belongs to the peptidase M16 family.</text>
</comment>
<evidence type="ECO:0000256" key="1">
    <source>
        <dbReference type="ARBA" id="ARBA00001947"/>
    </source>
</evidence>
<proteinExistence type="inferred from homology"/>
<dbReference type="AlphaFoldDB" id="A0A9X3E330"/>
<dbReference type="InterPro" id="IPR011249">
    <property type="entry name" value="Metalloenz_LuxS/M16"/>
</dbReference>
<dbReference type="InterPro" id="IPR001431">
    <property type="entry name" value="Pept_M16_Zn_BS"/>
</dbReference>
<dbReference type="GO" id="GO:0006508">
    <property type="term" value="P:proteolysis"/>
    <property type="evidence" value="ECO:0007669"/>
    <property type="project" value="InterPro"/>
</dbReference>
<organism evidence="7 8">
    <name type="scientific">Kaistia nematophila</name>
    <dbReference type="NCBI Taxonomy" id="2994654"/>
    <lineage>
        <taxon>Bacteria</taxon>
        <taxon>Pseudomonadati</taxon>
        <taxon>Pseudomonadota</taxon>
        <taxon>Alphaproteobacteria</taxon>
        <taxon>Hyphomicrobiales</taxon>
        <taxon>Kaistiaceae</taxon>
        <taxon>Kaistia</taxon>
    </lineage>
</organism>
<protein>
    <submittedName>
        <fullName evidence="7">Pitrilysin family protein</fullName>
    </submittedName>
</protein>
<dbReference type="RefSeq" id="WP_266339827.1">
    <property type="nucleotide sequence ID" value="NZ_JAPKNK010000007.1"/>
</dbReference>
<comment type="cofactor">
    <cofactor evidence="1">
        <name>Zn(2+)</name>
        <dbReference type="ChEBI" id="CHEBI:29105"/>
    </cofactor>
</comment>
<evidence type="ECO:0000313" key="7">
    <source>
        <dbReference type="EMBL" id="MCX5570864.1"/>
    </source>
</evidence>
<dbReference type="PANTHER" id="PTHR11851">
    <property type="entry name" value="METALLOPROTEASE"/>
    <property type="match status" value="1"/>
</dbReference>
<dbReference type="InterPro" id="IPR011765">
    <property type="entry name" value="Pept_M16_N"/>
</dbReference>